<name>A0ABR6BY89_9PSEU</name>
<dbReference type="Pfam" id="PF12770">
    <property type="entry name" value="CHAT"/>
    <property type="match status" value="1"/>
</dbReference>
<dbReference type="Proteomes" id="UP000517916">
    <property type="component" value="Unassembled WGS sequence"/>
</dbReference>
<evidence type="ECO:0000259" key="1">
    <source>
        <dbReference type="Pfam" id="PF12770"/>
    </source>
</evidence>
<proteinExistence type="predicted"/>
<comment type="caution">
    <text evidence="2">The sequence shown here is derived from an EMBL/GenBank/DDBJ whole genome shotgun (WGS) entry which is preliminary data.</text>
</comment>
<organism evidence="2 3">
    <name type="scientific">Kutzneria viridogrisea</name>
    <dbReference type="NCBI Taxonomy" id="47990"/>
    <lineage>
        <taxon>Bacteria</taxon>
        <taxon>Bacillati</taxon>
        <taxon>Actinomycetota</taxon>
        <taxon>Actinomycetes</taxon>
        <taxon>Pseudonocardiales</taxon>
        <taxon>Pseudonocardiaceae</taxon>
        <taxon>Kutzneria</taxon>
    </lineage>
</organism>
<protein>
    <recommendedName>
        <fullName evidence="1">CHAT domain-containing protein</fullName>
    </recommendedName>
</protein>
<dbReference type="RefSeq" id="WP_182840533.1">
    <property type="nucleotide sequence ID" value="NZ_BAAABQ010000061.1"/>
</dbReference>
<sequence length="1042" mass="112831">MADSTLHVGPPISTVFFLAADVEKRVTTEEEAVGEIRASGGYAISEADVQIACRVVHDEDTRGADCFMFAKLVLVAAEAAHGRSRDSPWWLAADMFVYCTMRSLHRMPAGERLAAARAVVDEQISLLRADRGLLGRPRERDELADTLMAAALLLYEPYYANLDGPDHLVSLERWRFRRAQIGMGRPEDGDQPLMPAPMDAAKDALDYLDQAVRIARGHLRGLCLVSQLYVLEVLTVIDPGAGEVLRGRRRELAAEAFPLLDRERAPVEYLDVLAELVRAGRLPATLPADRVLPAEPGELAARYGPVLALSLICRTMDLTKAGTPPAGLWAAGEALAGQLGWPDARQFWTVAVHSLPGDRMVCQPGTVAVKAVRAQLEQVHAAGEMTTRQLAATLVHVAAHAANGQERAAIDVLDRIEILDPDFAADHASPLNYLVVTLAFRGGAALRAVGEREQATLLYLLASHAATSLGVSVLCAELAEQGLACVEELEPDEADALFTIGAALSVANTALFPIGAGAYESQAEFVRQVGQRFDQVLVRPPLQSQLLMLHHHYLFKGADFGLLVGQPGPRQWDGYTENLLAEVDHAQAAEPYRPEAADQFPIARPSGMQVLCYASADEAQPGSTRYGRVANLRRSVDANLTRTMMEQASAHGTIVRHDPGLGIGDARQLQAVLPPDTVLISHYLGVHGDEPTDAENVRARLTTVLVTAEDYEVTATNLRADGGILRLIAPGGGQTFTVHGLGWLIAELREAVNADPLHREVTAHAARQLADCYYKLGGPLPQYLGKWRAAGKTHLCFWPHGPLHLAPIHLLHTEGRPLAEDWTVSTVPSLTVLTRPPLPPHPSPTLLAAGLNDGGKAFGLPAQPEVERHVREVAAGFGSGTVLVGAEATPRRVLAAAPRARYLYIATHGSHDTEAAWFQCLYLHPDPDNDGRLFAHDILRADLRGVDLVGLSACETALGRFDRNDNVRGLPAALLLAGVSTVVGTFWPVAPEVATRFFSCLFAELAAGRTKREAFRHAQLVARQEFPAYRDWGAFVLIGDWR</sequence>
<reference evidence="2 3" key="1">
    <citation type="submission" date="2020-08" db="EMBL/GenBank/DDBJ databases">
        <title>Genomic Encyclopedia of Archaeal and Bacterial Type Strains, Phase II (KMG-II): from individual species to whole genera.</title>
        <authorList>
            <person name="Goeker M."/>
        </authorList>
    </citation>
    <scope>NUCLEOTIDE SEQUENCE [LARGE SCALE GENOMIC DNA]</scope>
    <source>
        <strain evidence="2 3">DSM 43850</strain>
    </source>
</reference>
<keyword evidence="3" id="KW-1185">Reference proteome</keyword>
<dbReference type="EMBL" id="JACJID010000010">
    <property type="protein sequence ID" value="MBA8931879.1"/>
    <property type="molecule type" value="Genomic_DNA"/>
</dbReference>
<evidence type="ECO:0000313" key="2">
    <source>
        <dbReference type="EMBL" id="MBA8931879.1"/>
    </source>
</evidence>
<feature type="domain" description="CHAT" evidence="1">
    <location>
        <begin position="773"/>
        <end position="1040"/>
    </location>
</feature>
<evidence type="ECO:0000313" key="3">
    <source>
        <dbReference type="Proteomes" id="UP000517916"/>
    </source>
</evidence>
<gene>
    <name evidence="2" type="ORF">BC739_009138</name>
</gene>
<dbReference type="InterPro" id="IPR024983">
    <property type="entry name" value="CHAT_dom"/>
</dbReference>
<accession>A0ABR6BY89</accession>